<sequence>MKPAIKAMQEWLKTCPLVASQLGGNVAFHIDYLPEDTTQFSIEDAPGDPVLASFFSGKRKAKNYVLASRMEYSESIAQQAANSGFWDAFADWIEAQSDARRLPDLGEGHTAERVAVTNSGYIITSEDGTCRFQIQIRLEYYQQKGTT</sequence>
<evidence type="ECO:0000313" key="2">
    <source>
        <dbReference type="Proteomes" id="UP000824048"/>
    </source>
</evidence>
<dbReference type="Proteomes" id="UP000824048">
    <property type="component" value="Unassembled WGS sequence"/>
</dbReference>
<name>A0A9D2EQ14_9FIRM</name>
<organism evidence="1 2">
    <name type="scientific">Candidatus Gemmiger excrementigallinarum</name>
    <dbReference type="NCBI Taxonomy" id="2838609"/>
    <lineage>
        <taxon>Bacteria</taxon>
        <taxon>Bacillati</taxon>
        <taxon>Bacillota</taxon>
        <taxon>Clostridia</taxon>
        <taxon>Eubacteriales</taxon>
        <taxon>Gemmiger</taxon>
    </lineage>
</organism>
<gene>
    <name evidence="1" type="ORF">H9811_02415</name>
</gene>
<evidence type="ECO:0008006" key="3">
    <source>
        <dbReference type="Google" id="ProtNLM"/>
    </source>
</evidence>
<reference evidence="1" key="2">
    <citation type="submission" date="2021-04" db="EMBL/GenBank/DDBJ databases">
        <authorList>
            <person name="Gilroy R."/>
        </authorList>
    </citation>
    <scope>NUCLEOTIDE SEQUENCE</scope>
    <source>
        <strain evidence="1">ChiSxjej1B13-11774</strain>
    </source>
</reference>
<evidence type="ECO:0000313" key="1">
    <source>
        <dbReference type="EMBL" id="HIZ41395.1"/>
    </source>
</evidence>
<reference evidence="1" key="1">
    <citation type="journal article" date="2021" name="PeerJ">
        <title>Extensive microbial diversity within the chicken gut microbiome revealed by metagenomics and culture.</title>
        <authorList>
            <person name="Gilroy R."/>
            <person name="Ravi A."/>
            <person name="Getino M."/>
            <person name="Pursley I."/>
            <person name="Horton D.L."/>
            <person name="Alikhan N.F."/>
            <person name="Baker D."/>
            <person name="Gharbi K."/>
            <person name="Hall N."/>
            <person name="Watson M."/>
            <person name="Adriaenssens E.M."/>
            <person name="Foster-Nyarko E."/>
            <person name="Jarju S."/>
            <person name="Secka A."/>
            <person name="Antonio M."/>
            <person name="Oren A."/>
            <person name="Chaudhuri R.R."/>
            <person name="La Ragione R."/>
            <person name="Hildebrand F."/>
            <person name="Pallen M.J."/>
        </authorList>
    </citation>
    <scope>NUCLEOTIDE SEQUENCE</scope>
    <source>
        <strain evidence="1">ChiSxjej1B13-11774</strain>
    </source>
</reference>
<comment type="caution">
    <text evidence="1">The sequence shown here is derived from an EMBL/GenBank/DDBJ whole genome shotgun (WGS) entry which is preliminary data.</text>
</comment>
<accession>A0A9D2EQ14</accession>
<protein>
    <recommendedName>
        <fullName evidence="3">Chloramphenicol resistance protein</fullName>
    </recommendedName>
</protein>
<dbReference type="EMBL" id="DXBP01000018">
    <property type="protein sequence ID" value="HIZ41395.1"/>
    <property type="molecule type" value="Genomic_DNA"/>
</dbReference>
<proteinExistence type="predicted"/>
<dbReference type="AlphaFoldDB" id="A0A9D2EQ14"/>